<accession>G4WW12</accession>
<reference evidence="6" key="2">
    <citation type="journal article" date="2011" name="J. Bacteriol.">
        <title>Long-chain N-acyl amino acid synthases are linked to the putative PEP-CTERM/exosortase protein-sorting system in Gram-negative bacteria.</title>
        <authorList>
            <person name="Craig J.W."/>
            <person name="Cherry M.A."/>
            <person name="Brady S.F."/>
        </authorList>
    </citation>
    <scope>NUCLEOTIDE SEQUENCE</scope>
</reference>
<dbReference type="GO" id="GO:0012505">
    <property type="term" value="C:endomembrane system"/>
    <property type="evidence" value="ECO:0007669"/>
    <property type="project" value="UniProtKB-SubCell"/>
</dbReference>
<dbReference type="Pfam" id="PF04191">
    <property type="entry name" value="PEMT"/>
    <property type="match status" value="1"/>
</dbReference>
<keyword evidence="4 5" id="KW-0472">Membrane</keyword>
<dbReference type="PANTHER" id="PTHR43847">
    <property type="entry name" value="BLL3993 PROTEIN"/>
    <property type="match status" value="1"/>
</dbReference>
<dbReference type="InterPro" id="IPR007318">
    <property type="entry name" value="Phopholipid_MeTrfase"/>
</dbReference>
<reference evidence="6" key="1">
    <citation type="journal article" date="2004" name="Appl. Environ. Microbiol.">
        <title>Long-chain N-acyltyrosine synthases from environmental DNA.</title>
        <authorList>
            <person name="Brady S.F."/>
            <person name="Chao C.J."/>
            <person name="Clardy J."/>
        </authorList>
    </citation>
    <scope>NUCLEOTIDE SEQUENCE</scope>
</reference>
<sequence length="156" mass="17478">MRLIGIAGAVFAVVHLFALAWGGNMTPTLGVLAATGYLSSLGLFWWAVATNRWSPLSAAFSDDAPRWLVRDGPYRLIRHPFYCSYLLAWASGAVATLEWWVIATVIVMLAIYLYAARSEERKFQSSELAETYRSYRESTGLFAPNPRKLLTARRGR</sequence>
<dbReference type="InterPro" id="IPR052527">
    <property type="entry name" value="Metal_cation-efflux_comp"/>
</dbReference>
<dbReference type="EMBL" id="JF429417">
    <property type="protein sequence ID" value="AEQ20614.1"/>
    <property type="molecule type" value="Genomic_DNA"/>
</dbReference>
<feature type="transmembrane region" description="Helical" evidence="5">
    <location>
        <begin position="28"/>
        <end position="48"/>
    </location>
</feature>
<name>G4WW12_9BACT</name>
<dbReference type="AlphaFoldDB" id="G4WW12"/>
<comment type="subcellular location">
    <subcellularLocation>
        <location evidence="1">Endomembrane system</location>
        <topology evidence="1">Multi-pass membrane protein</topology>
    </subcellularLocation>
</comment>
<evidence type="ECO:0000313" key="6">
    <source>
        <dbReference type="EMBL" id="AEQ20614.1"/>
    </source>
</evidence>
<organism evidence="6">
    <name type="scientific">uncultured bacterium CSLF43</name>
    <dbReference type="NCBI Taxonomy" id="1091575"/>
    <lineage>
        <taxon>Bacteria</taxon>
        <taxon>environmental samples</taxon>
    </lineage>
</organism>
<protein>
    <recommendedName>
        <fullName evidence="7">Isoprenylcysteine carboxyl methyltransferase</fullName>
    </recommendedName>
</protein>
<dbReference type="PANTHER" id="PTHR43847:SF1">
    <property type="entry name" value="BLL3993 PROTEIN"/>
    <property type="match status" value="1"/>
</dbReference>
<feature type="transmembrane region" description="Helical" evidence="5">
    <location>
        <begin position="99"/>
        <end position="116"/>
    </location>
</feature>
<keyword evidence="2 5" id="KW-0812">Transmembrane</keyword>
<dbReference type="Gene3D" id="1.20.120.1630">
    <property type="match status" value="1"/>
</dbReference>
<evidence type="ECO:0000256" key="4">
    <source>
        <dbReference type="ARBA" id="ARBA00023136"/>
    </source>
</evidence>
<keyword evidence="3 5" id="KW-1133">Transmembrane helix</keyword>
<evidence type="ECO:0000256" key="3">
    <source>
        <dbReference type="ARBA" id="ARBA00022989"/>
    </source>
</evidence>
<evidence type="ECO:0000256" key="1">
    <source>
        <dbReference type="ARBA" id="ARBA00004127"/>
    </source>
</evidence>
<evidence type="ECO:0000256" key="2">
    <source>
        <dbReference type="ARBA" id="ARBA00022692"/>
    </source>
</evidence>
<evidence type="ECO:0000256" key="5">
    <source>
        <dbReference type="SAM" id="Phobius"/>
    </source>
</evidence>
<proteinExistence type="predicted"/>
<evidence type="ECO:0008006" key="7">
    <source>
        <dbReference type="Google" id="ProtNLM"/>
    </source>
</evidence>